<evidence type="ECO:0000259" key="12">
    <source>
        <dbReference type="Pfam" id="PF01743"/>
    </source>
</evidence>
<accession>A0AAU9E362</accession>
<dbReference type="GO" id="GO:0000166">
    <property type="term" value="F:nucleotide binding"/>
    <property type="evidence" value="ECO:0007669"/>
    <property type="project" value="UniProtKB-KW"/>
</dbReference>
<dbReference type="EMBL" id="AP028654">
    <property type="protein sequence ID" value="BEP29056.1"/>
    <property type="molecule type" value="Genomic_DNA"/>
</dbReference>
<evidence type="ECO:0000256" key="5">
    <source>
        <dbReference type="ARBA" id="ARBA00022694"/>
    </source>
</evidence>
<sequence>MNFTYLSKETNKVIYDIVNLFYINNVNIYVVGGFVRDSLLGIKSKDIDLVVEADVLEYTEKLMKLFTSKLKFKVIKNDHFHTISVIFQSIVIDIVSSRREVYPKNGDIPNIFIDSIAEDLIRRDFTINSVYYKLLVDSLNKKIIFGELISHNLSLSDIKNCKLRAIHSNTFTQDPTRIFRAIRYLSRFEFKFEKTTLKQLTNATLDKKTFQNTSYNRFINEIKKDLNEKNFKKIVDYYIKFDLCGIIFGLYKNKFKNIEGKFIEAISYAKANNISVDKKFIVKLFYYFTTNNKLEVYDFLKSKEKEFIKSINNLINLLIDPENEYKFFLVYTRFDDDKKIFFNAVISKEFIDLTQNIEKKASKLDFFSSKDLIKNKFGIEIDKHQIKNLLIEINEAIYKSDIKDKNLLDLNKFL</sequence>
<dbReference type="InterPro" id="IPR052390">
    <property type="entry name" value="tRNA_nt/polyA_polymerase"/>
</dbReference>
<dbReference type="GO" id="GO:0016779">
    <property type="term" value="F:nucleotidyltransferase activity"/>
    <property type="evidence" value="ECO:0007669"/>
    <property type="project" value="UniProtKB-KW"/>
</dbReference>
<dbReference type="CDD" id="cd05398">
    <property type="entry name" value="NT_ClassII-CCAase"/>
    <property type="match status" value="1"/>
</dbReference>
<keyword evidence="7" id="KW-0479">Metal-binding</keyword>
<feature type="domain" description="Poly A polymerase head" evidence="12">
    <location>
        <begin position="28"/>
        <end position="135"/>
    </location>
</feature>
<dbReference type="InterPro" id="IPR043519">
    <property type="entry name" value="NT_sf"/>
</dbReference>
<keyword evidence="10 11" id="KW-0694">RNA-binding</keyword>
<organism evidence="13 14">
    <name type="scientific">Helicovermis profundi</name>
    <dbReference type="NCBI Taxonomy" id="3065157"/>
    <lineage>
        <taxon>Bacteria</taxon>
        <taxon>Bacillati</taxon>
        <taxon>Bacillota</taxon>
        <taxon>Clostridia</taxon>
        <taxon>Helicovermis</taxon>
    </lineage>
</organism>
<keyword evidence="8" id="KW-0547">Nucleotide-binding</keyword>
<dbReference type="InterPro" id="IPR002646">
    <property type="entry name" value="PolA_pol_head_dom"/>
</dbReference>
<dbReference type="Gene3D" id="1.10.3090.10">
    <property type="entry name" value="cca-adding enzyme, domain 2"/>
    <property type="match status" value="1"/>
</dbReference>
<dbReference type="Proteomes" id="UP001321786">
    <property type="component" value="Chromosome"/>
</dbReference>
<gene>
    <name evidence="13" type="ORF">HLPR_13870</name>
</gene>
<keyword evidence="5" id="KW-0819">tRNA processing</keyword>
<proteinExistence type="inferred from homology"/>
<evidence type="ECO:0000256" key="1">
    <source>
        <dbReference type="ARBA" id="ARBA00001946"/>
    </source>
</evidence>
<evidence type="ECO:0000256" key="2">
    <source>
        <dbReference type="ARBA" id="ARBA00007265"/>
    </source>
</evidence>
<keyword evidence="4 11" id="KW-0808">Transferase</keyword>
<keyword evidence="14" id="KW-1185">Reference proteome</keyword>
<name>A0AAU9E362_9FIRM</name>
<dbReference type="PANTHER" id="PTHR47788">
    <property type="entry name" value="POLYA POLYMERASE"/>
    <property type="match status" value="1"/>
</dbReference>
<evidence type="ECO:0000256" key="3">
    <source>
        <dbReference type="ARBA" id="ARBA00022555"/>
    </source>
</evidence>
<keyword evidence="6" id="KW-0548">Nucleotidyltransferase</keyword>
<keyword evidence="3" id="KW-0820">tRNA-binding</keyword>
<dbReference type="SUPFAM" id="SSF81301">
    <property type="entry name" value="Nucleotidyltransferase"/>
    <property type="match status" value="1"/>
</dbReference>
<evidence type="ECO:0000256" key="8">
    <source>
        <dbReference type="ARBA" id="ARBA00022741"/>
    </source>
</evidence>
<evidence type="ECO:0000256" key="7">
    <source>
        <dbReference type="ARBA" id="ARBA00022723"/>
    </source>
</evidence>
<comment type="cofactor">
    <cofactor evidence="1">
        <name>Mg(2+)</name>
        <dbReference type="ChEBI" id="CHEBI:18420"/>
    </cofactor>
</comment>
<comment type="similarity">
    <text evidence="2 11">Belongs to the tRNA nucleotidyltransferase/poly(A) polymerase family.</text>
</comment>
<dbReference type="Pfam" id="PF01743">
    <property type="entry name" value="PolyA_pol"/>
    <property type="match status" value="1"/>
</dbReference>
<dbReference type="Gene3D" id="3.30.460.10">
    <property type="entry name" value="Beta Polymerase, domain 2"/>
    <property type="match status" value="1"/>
</dbReference>
<dbReference type="KEGG" id="hprf:HLPR_13870"/>
<dbReference type="GO" id="GO:0046872">
    <property type="term" value="F:metal ion binding"/>
    <property type="evidence" value="ECO:0007669"/>
    <property type="project" value="UniProtKB-KW"/>
</dbReference>
<evidence type="ECO:0000256" key="4">
    <source>
        <dbReference type="ARBA" id="ARBA00022679"/>
    </source>
</evidence>
<evidence type="ECO:0000256" key="6">
    <source>
        <dbReference type="ARBA" id="ARBA00022695"/>
    </source>
</evidence>
<protein>
    <recommendedName>
        <fullName evidence="12">Poly A polymerase head domain-containing protein</fullName>
    </recommendedName>
</protein>
<dbReference type="GO" id="GO:0000049">
    <property type="term" value="F:tRNA binding"/>
    <property type="evidence" value="ECO:0007669"/>
    <property type="project" value="UniProtKB-KW"/>
</dbReference>
<keyword evidence="9" id="KW-0460">Magnesium</keyword>
<dbReference type="PANTHER" id="PTHR47788:SF1">
    <property type="entry name" value="A-ADDING TRNA NUCLEOTIDYLTRANSFERASE"/>
    <property type="match status" value="1"/>
</dbReference>
<dbReference type="RefSeq" id="WP_338534726.1">
    <property type="nucleotide sequence ID" value="NZ_AP028654.1"/>
</dbReference>
<evidence type="ECO:0000256" key="9">
    <source>
        <dbReference type="ARBA" id="ARBA00022842"/>
    </source>
</evidence>
<evidence type="ECO:0000313" key="13">
    <source>
        <dbReference type="EMBL" id="BEP29056.1"/>
    </source>
</evidence>
<evidence type="ECO:0000256" key="10">
    <source>
        <dbReference type="ARBA" id="ARBA00022884"/>
    </source>
</evidence>
<dbReference type="AlphaFoldDB" id="A0AAU9E362"/>
<dbReference type="GO" id="GO:0008033">
    <property type="term" value="P:tRNA processing"/>
    <property type="evidence" value="ECO:0007669"/>
    <property type="project" value="UniProtKB-KW"/>
</dbReference>
<evidence type="ECO:0000256" key="11">
    <source>
        <dbReference type="RuleBase" id="RU003953"/>
    </source>
</evidence>
<dbReference type="SUPFAM" id="SSF81891">
    <property type="entry name" value="Poly A polymerase C-terminal region-like"/>
    <property type="match status" value="1"/>
</dbReference>
<reference evidence="13 14" key="1">
    <citation type="submission" date="2023-08" db="EMBL/GenBank/DDBJ databases">
        <title>Helicovermis profunda gen. nov., sp. nov., a novel mesophilic, fermentative bacterium within the Bacillota from a deep-sea hydrothermal vent chimney.</title>
        <authorList>
            <person name="Miyazaki U."/>
            <person name="Mizutani D."/>
            <person name="Hashimoto Y."/>
            <person name="Tame A."/>
            <person name="Sawayama S."/>
            <person name="Miyazaki J."/>
            <person name="Takai K."/>
            <person name="Nakagawa S."/>
        </authorList>
    </citation>
    <scope>NUCLEOTIDE SEQUENCE [LARGE SCALE GENOMIC DNA]</scope>
    <source>
        <strain evidence="13 14">S502</strain>
    </source>
</reference>
<evidence type="ECO:0000313" key="14">
    <source>
        <dbReference type="Proteomes" id="UP001321786"/>
    </source>
</evidence>